<proteinExistence type="predicted"/>
<comment type="caution">
    <text evidence="1">The sequence shown here is derived from an EMBL/GenBank/DDBJ whole genome shotgun (WGS) entry which is preliminary data.</text>
</comment>
<dbReference type="InterPro" id="IPR014995">
    <property type="entry name" value="DUF1844"/>
</dbReference>
<organism evidence="1 2">
    <name type="scientific">Rubritalea tangerina</name>
    <dbReference type="NCBI Taxonomy" id="430798"/>
    <lineage>
        <taxon>Bacteria</taxon>
        <taxon>Pseudomonadati</taxon>
        <taxon>Verrucomicrobiota</taxon>
        <taxon>Verrucomicrobiia</taxon>
        <taxon>Verrucomicrobiales</taxon>
        <taxon>Rubritaleaceae</taxon>
        <taxon>Rubritalea</taxon>
    </lineage>
</organism>
<dbReference type="RefSeq" id="WP_377177220.1">
    <property type="nucleotide sequence ID" value="NZ_JBHUJB010000005.1"/>
</dbReference>
<evidence type="ECO:0000313" key="2">
    <source>
        <dbReference type="Proteomes" id="UP001597389"/>
    </source>
</evidence>
<accession>A0ABW4Z666</accession>
<name>A0ABW4Z666_9BACT</name>
<evidence type="ECO:0000313" key="1">
    <source>
        <dbReference type="EMBL" id="MFD2157470.1"/>
    </source>
</evidence>
<gene>
    <name evidence="1" type="ORF">ACFSW8_01000</name>
</gene>
<sequence length="88" mass="9633">MSDTPNIDPRFYDFVLLQAQNAGLFLGQLPHPSSGEKSINLKAAKSVLDSLEMLTEKSKGNLSGEELELLNKALTNIRALYQNAKDLG</sequence>
<reference evidence="2" key="1">
    <citation type="journal article" date="2019" name="Int. J. Syst. Evol. Microbiol.">
        <title>The Global Catalogue of Microorganisms (GCM) 10K type strain sequencing project: providing services to taxonomists for standard genome sequencing and annotation.</title>
        <authorList>
            <consortium name="The Broad Institute Genomics Platform"/>
            <consortium name="The Broad Institute Genome Sequencing Center for Infectious Disease"/>
            <person name="Wu L."/>
            <person name="Ma J."/>
        </authorList>
    </citation>
    <scope>NUCLEOTIDE SEQUENCE [LARGE SCALE GENOMIC DNA]</scope>
    <source>
        <strain evidence="2">CCUG 57942</strain>
    </source>
</reference>
<protein>
    <submittedName>
        <fullName evidence="1">DUF1844 domain-containing protein</fullName>
    </submittedName>
</protein>
<dbReference type="Proteomes" id="UP001597389">
    <property type="component" value="Unassembled WGS sequence"/>
</dbReference>
<dbReference type="EMBL" id="JBHUJB010000005">
    <property type="protein sequence ID" value="MFD2157470.1"/>
    <property type="molecule type" value="Genomic_DNA"/>
</dbReference>
<keyword evidence="2" id="KW-1185">Reference proteome</keyword>
<dbReference type="Pfam" id="PF08899">
    <property type="entry name" value="DUF1844"/>
    <property type="match status" value="1"/>
</dbReference>